<feature type="region of interest" description="Disordered" evidence="1">
    <location>
        <begin position="1"/>
        <end position="33"/>
    </location>
</feature>
<evidence type="ECO:0000256" key="1">
    <source>
        <dbReference type="SAM" id="MobiDB-lite"/>
    </source>
</evidence>
<accession>A0A1I8BT43</accession>
<name>A0A1I8BT43_MELHA</name>
<evidence type="ECO:0000313" key="2">
    <source>
        <dbReference type="Proteomes" id="UP000095281"/>
    </source>
</evidence>
<dbReference type="WBParaSite" id="MhA1_Contig56.frz3.gene1">
    <property type="protein sequence ID" value="MhA1_Contig56.frz3.gene1"/>
    <property type="gene ID" value="MhA1_Contig56.frz3.gene1"/>
</dbReference>
<dbReference type="Proteomes" id="UP000095281">
    <property type="component" value="Unplaced"/>
</dbReference>
<organism evidence="2 3">
    <name type="scientific">Meloidogyne hapla</name>
    <name type="common">Root-knot nematode worm</name>
    <dbReference type="NCBI Taxonomy" id="6305"/>
    <lineage>
        <taxon>Eukaryota</taxon>
        <taxon>Metazoa</taxon>
        <taxon>Ecdysozoa</taxon>
        <taxon>Nematoda</taxon>
        <taxon>Chromadorea</taxon>
        <taxon>Rhabditida</taxon>
        <taxon>Tylenchina</taxon>
        <taxon>Tylenchomorpha</taxon>
        <taxon>Tylenchoidea</taxon>
        <taxon>Meloidogynidae</taxon>
        <taxon>Meloidogyninae</taxon>
        <taxon>Meloidogyne</taxon>
    </lineage>
</organism>
<proteinExistence type="predicted"/>
<keyword evidence="2" id="KW-1185">Reference proteome</keyword>
<protein>
    <submittedName>
        <fullName evidence="3">Uncharacterized protein</fullName>
    </submittedName>
</protein>
<sequence>MEQNEDETVQQNVENEDRENDQNEEKEENECQKEQKITNELFLIKEAKLKLKEIEEGLEKVDYSKNKIEEINEESKEYFELDEQLKDEKGTHEKKIKLIEEDITTLEQCFSISQQKYTNKTKDFKKQEYGILKNLKEIEEKINSSSSTLTRQTQQLRPSATLPPPFQPQLMLQAINATIQQQFQQGLQQLQQTSHQIPLNLQPTQHPTQQSLQNIQKLKATHLN</sequence>
<dbReference type="AlphaFoldDB" id="A0A1I8BT43"/>
<reference evidence="3" key="1">
    <citation type="submission" date="2016-11" db="UniProtKB">
        <authorList>
            <consortium name="WormBaseParasite"/>
        </authorList>
    </citation>
    <scope>IDENTIFICATION</scope>
</reference>
<feature type="compositionally biased region" description="Acidic residues" evidence="1">
    <location>
        <begin position="1"/>
        <end position="28"/>
    </location>
</feature>
<evidence type="ECO:0000313" key="3">
    <source>
        <dbReference type="WBParaSite" id="MhA1_Contig56.frz3.gene1"/>
    </source>
</evidence>